<protein>
    <submittedName>
        <fullName evidence="2">Uncharacterized protein</fullName>
    </submittedName>
</protein>
<feature type="compositionally biased region" description="Acidic residues" evidence="1">
    <location>
        <begin position="261"/>
        <end position="270"/>
    </location>
</feature>
<name>A0A1E3NJ32_9ASCO</name>
<keyword evidence="3" id="KW-1185">Reference proteome</keyword>
<proteinExistence type="predicted"/>
<feature type="compositionally biased region" description="Acidic residues" evidence="1">
    <location>
        <begin position="278"/>
        <end position="297"/>
    </location>
</feature>
<dbReference type="EMBL" id="KV454004">
    <property type="protein sequence ID" value="ODQ45588.1"/>
    <property type="molecule type" value="Genomic_DNA"/>
</dbReference>
<reference evidence="2 3" key="1">
    <citation type="journal article" date="2016" name="Proc. Natl. Acad. Sci. U.S.A.">
        <title>Comparative genomics of biotechnologically important yeasts.</title>
        <authorList>
            <person name="Riley R."/>
            <person name="Haridas S."/>
            <person name="Wolfe K.H."/>
            <person name="Lopes M.R."/>
            <person name="Hittinger C.T."/>
            <person name="Goeker M."/>
            <person name="Salamov A.A."/>
            <person name="Wisecaver J.H."/>
            <person name="Long T.M."/>
            <person name="Calvey C.H."/>
            <person name="Aerts A.L."/>
            <person name="Barry K.W."/>
            <person name="Choi C."/>
            <person name="Clum A."/>
            <person name="Coughlan A.Y."/>
            <person name="Deshpande S."/>
            <person name="Douglass A.P."/>
            <person name="Hanson S.J."/>
            <person name="Klenk H.-P."/>
            <person name="LaButti K.M."/>
            <person name="Lapidus A."/>
            <person name="Lindquist E.A."/>
            <person name="Lipzen A.M."/>
            <person name="Meier-Kolthoff J.P."/>
            <person name="Ohm R.A."/>
            <person name="Otillar R.P."/>
            <person name="Pangilinan J.L."/>
            <person name="Peng Y."/>
            <person name="Rokas A."/>
            <person name="Rosa C.A."/>
            <person name="Scheuner C."/>
            <person name="Sibirny A.A."/>
            <person name="Slot J.C."/>
            <person name="Stielow J.B."/>
            <person name="Sun H."/>
            <person name="Kurtzman C.P."/>
            <person name="Blackwell M."/>
            <person name="Grigoriev I.V."/>
            <person name="Jeffries T.W."/>
        </authorList>
    </citation>
    <scope>NUCLEOTIDE SEQUENCE [LARGE SCALE GENOMIC DNA]</scope>
    <source>
        <strain evidence="2 3">NRRL Y-2026</strain>
    </source>
</reference>
<dbReference type="RefSeq" id="XP_019016701.1">
    <property type="nucleotide sequence ID" value="XM_019160284.1"/>
</dbReference>
<evidence type="ECO:0000313" key="3">
    <source>
        <dbReference type="Proteomes" id="UP000094455"/>
    </source>
</evidence>
<accession>A0A1E3NJ32</accession>
<dbReference type="Proteomes" id="UP000094455">
    <property type="component" value="Unassembled WGS sequence"/>
</dbReference>
<organism evidence="2 3">
    <name type="scientific">Pichia membranifaciens NRRL Y-2026</name>
    <dbReference type="NCBI Taxonomy" id="763406"/>
    <lineage>
        <taxon>Eukaryota</taxon>
        <taxon>Fungi</taxon>
        <taxon>Dikarya</taxon>
        <taxon>Ascomycota</taxon>
        <taxon>Saccharomycotina</taxon>
        <taxon>Pichiomycetes</taxon>
        <taxon>Pichiales</taxon>
        <taxon>Pichiaceae</taxon>
        <taxon>Pichia</taxon>
    </lineage>
</organism>
<feature type="region of interest" description="Disordered" evidence="1">
    <location>
        <begin position="247"/>
        <end position="324"/>
    </location>
</feature>
<evidence type="ECO:0000256" key="1">
    <source>
        <dbReference type="SAM" id="MobiDB-lite"/>
    </source>
</evidence>
<dbReference type="AlphaFoldDB" id="A0A1E3NJ32"/>
<evidence type="ECO:0000313" key="2">
    <source>
        <dbReference type="EMBL" id="ODQ45588.1"/>
    </source>
</evidence>
<dbReference type="GeneID" id="30176971"/>
<sequence length="324" mass="36333">MVGVHDYKVKDLQLILGQDLHSRENRQVALFLQELELFLAHVREHIKGKKLNHLQFSHTGNVRVWFNQIMGYVRENSGVSLGELLAQLMSSVPPEQVNAGGRTYSSLQVGKTAGMGKEALFVTLLRAREALCVLLDHCEVDKALTAVSRTEVGSLIETELKFELGVDSHAHVSLRRLPLLVDHKLYMIRRYLAHNQATVAGSGANTSKRRRTVGHDYITAALTQRVMDAMSRNRHYQGPISSFTPNRFWDGRSTSRSSANNEEDDEEVLDYQDRSSDDNDNDSANDNESDGSEEMDVESGNSSGEFDPDLFVDNPEALTSDRSW</sequence>
<gene>
    <name evidence="2" type="ORF">PICMEDRAFT_142349</name>
</gene>